<reference evidence="2" key="1">
    <citation type="submission" date="2017-04" db="EMBL/GenBank/DDBJ databases">
        <authorList>
            <person name="Varghese N."/>
            <person name="Submissions S."/>
        </authorList>
    </citation>
    <scope>NUCLEOTIDE SEQUENCE [LARGE SCALE GENOMIC DNA]</scope>
    <source>
        <strain evidence="2">DSM 16537</strain>
    </source>
</reference>
<accession>A0A1W2H4B7</accession>
<evidence type="ECO:0000313" key="2">
    <source>
        <dbReference type="Proteomes" id="UP000192333"/>
    </source>
</evidence>
<name>A0A1W2H4B7_9BACT</name>
<keyword evidence="2" id="KW-1185">Reference proteome</keyword>
<dbReference type="EMBL" id="LT838813">
    <property type="protein sequence ID" value="SMD43458.1"/>
    <property type="molecule type" value="Genomic_DNA"/>
</dbReference>
<dbReference type="Proteomes" id="UP000192333">
    <property type="component" value="Chromosome I"/>
</dbReference>
<dbReference type="AlphaFoldDB" id="A0A1W2H4B7"/>
<protein>
    <submittedName>
        <fullName evidence="1">Uncharacterized protein</fullName>
    </submittedName>
</protein>
<dbReference type="OrthoDB" id="1403372at2"/>
<organism evidence="1 2">
    <name type="scientific">Aquiflexum balticum DSM 16537</name>
    <dbReference type="NCBI Taxonomy" id="758820"/>
    <lineage>
        <taxon>Bacteria</taxon>
        <taxon>Pseudomonadati</taxon>
        <taxon>Bacteroidota</taxon>
        <taxon>Cytophagia</taxon>
        <taxon>Cytophagales</taxon>
        <taxon>Cyclobacteriaceae</taxon>
        <taxon>Aquiflexum</taxon>
    </lineage>
</organism>
<sequence>MSNNKPFVIGTADVFFMENRFHFPLGSGVRSGNTGNELVIDDLLPDTYVISYAYGEDNFLRYKSFQIIAGKETKVTL</sequence>
<dbReference type="RefSeq" id="WP_157370119.1">
    <property type="nucleotide sequence ID" value="NZ_LT838813.1"/>
</dbReference>
<proteinExistence type="predicted"/>
<gene>
    <name evidence="1" type="ORF">SAMN00777080_2050</name>
</gene>
<evidence type="ECO:0000313" key="1">
    <source>
        <dbReference type="EMBL" id="SMD43458.1"/>
    </source>
</evidence>